<dbReference type="EMBL" id="BKCJ011857714">
    <property type="protein sequence ID" value="GFD58810.1"/>
    <property type="molecule type" value="Genomic_DNA"/>
</dbReference>
<dbReference type="AlphaFoldDB" id="A0A699XKC1"/>
<evidence type="ECO:0000313" key="1">
    <source>
        <dbReference type="EMBL" id="GFD58810.1"/>
    </source>
</evidence>
<name>A0A699XKC1_TANCI</name>
<organism evidence="1">
    <name type="scientific">Tanacetum cinerariifolium</name>
    <name type="common">Dalmatian daisy</name>
    <name type="synonym">Chrysanthemum cinerariifolium</name>
    <dbReference type="NCBI Taxonomy" id="118510"/>
    <lineage>
        <taxon>Eukaryota</taxon>
        <taxon>Viridiplantae</taxon>
        <taxon>Streptophyta</taxon>
        <taxon>Embryophyta</taxon>
        <taxon>Tracheophyta</taxon>
        <taxon>Spermatophyta</taxon>
        <taxon>Magnoliopsida</taxon>
        <taxon>eudicotyledons</taxon>
        <taxon>Gunneridae</taxon>
        <taxon>Pentapetalae</taxon>
        <taxon>asterids</taxon>
        <taxon>campanulids</taxon>
        <taxon>Asterales</taxon>
        <taxon>Asteraceae</taxon>
        <taxon>Asteroideae</taxon>
        <taxon>Anthemideae</taxon>
        <taxon>Anthemidinae</taxon>
        <taxon>Tanacetum</taxon>
    </lineage>
</organism>
<comment type="caution">
    <text evidence="1">The sequence shown here is derived from an EMBL/GenBank/DDBJ whole genome shotgun (WGS) entry which is preliminary data.</text>
</comment>
<proteinExistence type="predicted"/>
<protein>
    <submittedName>
        <fullName evidence="1">Uncharacterized protein</fullName>
    </submittedName>
</protein>
<feature type="non-terminal residue" evidence="1">
    <location>
        <position position="56"/>
    </location>
</feature>
<reference evidence="1" key="1">
    <citation type="journal article" date="2019" name="Sci. Rep.">
        <title>Draft genome of Tanacetum cinerariifolium, the natural source of mosquito coil.</title>
        <authorList>
            <person name="Yamashiro T."/>
            <person name="Shiraishi A."/>
            <person name="Satake H."/>
            <person name="Nakayama K."/>
        </authorList>
    </citation>
    <scope>NUCLEOTIDE SEQUENCE</scope>
</reference>
<sequence>MARRIERFFLRGVTRCVYVARSDSVFMPGSRELRLLSHDEVDPERFSSEKARASSE</sequence>
<gene>
    <name evidence="1" type="ORF">Tci_930779</name>
</gene>
<accession>A0A699XKC1</accession>